<dbReference type="PANTHER" id="PTHR30024:SF47">
    <property type="entry name" value="TAURINE-BINDING PERIPLASMIC PROTEIN"/>
    <property type="match status" value="1"/>
</dbReference>
<dbReference type="PANTHER" id="PTHR30024">
    <property type="entry name" value="ALIPHATIC SULFONATES-BINDING PROTEIN-RELATED"/>
    <property type="match status" value="1"/>
</dbReference>
<gene>
    <name evidence="5" type="ORF">J2Z69_000698</name>
</gene>
<evidence type="ECO:0000256" key="2">
    <source>
        <dbReference type="ARBA" id="ARBA00010742"/>
    </source>
</evidence>
<dbReference type="Gene3D" id="3.40.190.10">
    <property type="entry name" value="Periplasmic binding protein-like II"/>
    <property type="match status" value="2"/>
</dbReference>
<sequence length="332" mass="36463">MRKYTSAWLIAIIILSVLLSGCTRSGGSTKIELGEVTRSVFYAPQYVALANGYFKNEGLDVELRTTAGGDKTMTALLSGAIDIALVGAETSIYVSQQGSDDPVISFADLTQTDGTFLVARKEVQNFKWDSLKGSEFLGQRKGGMPQMAGEFTLKKFGIDPHKDLELIQNVDFANIPAAFISGTGDYVQLFEPQASILEKTGQGHVIASFGTESGKLPYTVYMTKKSYLTEHSEQVQKFTNAIRKAQVWVKDHTPEEIAKTVAPFFKDTDQAILVSSIKRYKEQGTYADSPVLSEDSWNNLLNVMSSAGELKQRIPVTQLVDNTYATKALQSH</sequence>
<name>A0ABS4JGI8_9BACL</name>
<comment type="similarity">
    <text evidence="2">Belongs to the bacterial solute-binding protein SsuA/TauA family.</text>
</comment>
<feature type="domain" description="SsuA/THI5-like" evidence="4">
    <location>
        <begin position="43"/>
        <end position="252"/>
    </location>
</feature>
<dbReference type="EMBL" id="JAGGLD010000001">
    <property type="protein sequence ID" value="MBP1999679.1"/>
    <property type="molecule type" value="Genomic_DNA"/>
</dbReference>
<dbReference type="Pfam" id="PF09084">
    <property type="entry name" value="NMT1"/>
    <property type="match status" value="1"/>
</dbReference>
<evidence type="ECO:0000313" key="5">
    <source>
        <dbReference type="EMBL" id="MBP1999679.1"/>
    </source>
</evidence>
<keyword evidence="6" id="KW-1185">Reference proteome</keyword>
<dbReference type="PROSITE" id="PS51257">
    <property type="entry name" value="PROKAR_LIPOPROTEIN"/>
    <property type="match status" value="1"/>
</dbReference>
<accession>A0ABS4JGI8</accession>
<dbReference type="SUPFAM" id="SSF53850">
    <property type="entry name" value="Periplasmic binding protein-like II"/>
    <property type="match status" value="1"/>
</dbReference>
<organism evidence="5 6">
    <name type="scientific">Paenibacillus shirakamiensis</name>
    <dbReference type="NCBI Taxonomy" id="1265935"/>
    <lineage>
        <taxon>Bacteria</taxon>
        <taxon>Bacillati</taxon>
        <taxon>Bacillota</taxon>
        <taxon>Bacilli</taxon>
        <taxon>Bacillales</taxon>
        <taxon>Paenibacillaceae</taxon>
        <taxon>Paenibacillus</taxon>
    </lineage>
</organism>
<comment type="subcellular location">
    <subcellularLocation>
        <location evidence="1">Periplasm</location>
    </subcellularLocation>
</comment>
<reference evidence="5 6" key="1">
    <citation type="submission" date="2021-03" db="EMBL/GenBank/DDBJ databases">
        <title>Genomic Encyclopedia of Type Strains, Phase IV (KMG-IV): sequencing the most valuable type-strain genomes for metagenomic binning, comparative biology and taxonomic classification.</title>
        <authorList>
            <person name="Goeker M."/>
        </authorList>
    </citation>
    <scope>NUCLEOTIDE SEQUENCE [LARGE SCALE GENOMIC DNA]</scope>
    <source>
        <strain evidence="5 6">DSM 26806</strain>
    </source>
</reference>
<dbReference type="InterPro" id="IPR015168">
    <property type="entry name" value="SsuA/THI5"/>
</dbReference>
<protein>
    <submittedName>
        <fullName evidence="5">NitT/TauT family transport system substrate-binding protein</fullName>
    </submittedName>
</protein>
<evidence type="ECO:0000256" key="3">
    <source>
        <dbReference type="ARBA" id="ARBA00022729"/>
    </source>
</evidence>
<keyword evidence="3" id="KW-0732">Signal</keyword>
<evidence type="ECO:0000313" key="6">
    <source>
        <dbReference type="Proteomes" id="UP001519288"/>
    </source>
</evidence>
<proteinExistence type="inferred from homology"/>
<comment type="caution">
    <text evidence="5">The sequence shown here is derived from an EMBL/GenBank/DDBJ whole genome shotgun (WGS) entry which is preliminary data.</text>
</comment>
<evidence type="ECO:0000259" key="4">
    <source>
        <dbReference type="Pfam" id="PF09084"/>
    </source>
</evidence>
<dbReference type="Proteomes" id="UP001519288">
    <property type="component" value="Unassembled WGS sequence"/>
</dbReference>
<evidence type="ECO:0000256" key="1">
    <source>
        <dbReference type="ARBA" id="ARBA00004418"/>
    </source>
</evidence>
<dbReference type="RefSeq" id="WP_209859142.1">
    <property type="nucleotide sequence ID" value="NZ_JAGGLD010000001.1"/>
</dbReference>